<organism evidence="1">
    <name type="scientific">Arundo donax</name>
    <name type="common">Giant reed</name>
    <name type="synonym">Donax arundinaceus</name>
    <dbReference type="NCBI Taxonomy" id="35708"/>
    <lineage>
        <taxon>Eukaryota</taxon>
        <taxon>Viridiplantae</taxon>
        <taxon>Streptophyta</taxon>
        <taxon>Embryophyta</taxon>
        <taxon>Tracheophyta</taxon>
        <taxon>Spermatophyta</taxon>
        <taxon>Magnoliopsida</taxon>
        <taxon>Liliopsida</taxon>
        <taxon>Poales</taxon>
        <taxon>Poaceae</taxon>
        <taxon>PACMAD clade</taxon>
        <taxon>Arundinoideae</taxon>
        <taxon>Arundineae</taxon>
        <taxon>Arundo</taxon>
    </lineage>
</organism>
<sequence length="19" mass="1902">MEVATALRANPSGKMGPTA</sequence>
<proteinExistence type="predicted"/>
<accession>A0A0A9GUD3</accession>
<protein>
    <submittedName>
        <fullName evidence="1">Uncharacterized protein</fullName>
    </submittedName>
</protein>
<name>A0A0A9GUD3_ARUDO</name>
<dbReference type="AlphaFoldDB" id="A0A0A9GUD3"/>
<dbReference type="EMBL" id="GBRH01173698">
    <property type="protein sequence ID" value="JAE24198.1"/>
    <property type="molecule type" value="Transcribed_RNA"/>
</dbReference>
<reference evidence="1" key="2">
    <citation type="journal article" date="2015" name="Data Brief">
        <title>Shoot transcriptome of the giant reed, Arundo donax.</title>
        <authorList>
            <person name="Barrero R.A."/>
            <person name="Guerrero F.D."/>
            <person name="Moolhuijzen P."/>
            <person name="Goolsby J.A."/>
            <person name="Tidwell J."/>
            <person name="Bellgard S.E."/>
            <person name="Bellgard M.I."/>
        </authorList>
    </citation>
    <scope>NUCLEOTIDE SEQUENCE</scope>
    <source>
        <tissue evidence="1">Shoot tissue taken approximately 20 cm above the soil surface</tissue>
    </source>
</reference>
<reference evidence="1" key="1">
    <citation type="submission" date="2014-09" db="EMBL/GenBank/DDBJ databases">
        <authorList>
            <person name="Magalhaes I.L.F."/>
            <person name="Oliveira U."/>
            <person name="Santos F.R."/>
            <person name="Vidigal T.H.D.A."/>
            <person name="Brescovit A.D."/>
            <person name="Santos A.J."/>
        </authorList>
    </citation>
    <scope>NUCLEOTIDE SEQUENCE</scope>
    <source>
        <tissue evidence="1">Shoot tissue taken approximately 20 cm above the soil surface</tissue>
    </source>
</reference>
<evidence type="ECO:0000313" key="1">
    <source>
        <dbReference type="EMBL" id="JAE24198.1"/>
    </source>
</evidence>